<keyword evidence="3" id="KW-0472">Membrane</keyword>
<evidence type="ECO:0000313" key="6">
    <source>
        <dbReference type="Proteomes" id="UP000023152"/>
    </source>
</evidence>
<proteinExistence type="predicted"/>
<evidence type="ECO:0000313" key="5">
    <source>
        <dbReference type="EMBL" id="ETO00209.1"/>
    </source>
</evidence>
<dbReference type="EMBL" id="ASPP01041641">
    <property type="protein sequence ID" value="ETO00209.1"/>
    <property type="molecule type" value="Genomic_DNA"/>
</dbReference>
<evidence type="ECO:0000256" key="2">
    <source>
        <dbReference type="SAM" id="MobiDB-lite"/>
    </source>
</evidence>
<dbReference type="PROSITE" id="PS50825">
    <property type="entry name" value="HYR"/>
    <property type="match status" value="1"/>
</dbReference>
<keyword evidence="3" id="KW-1133">Transmembrane helix</keyword>
<protein>
    <recommendedName>
        <fullName evidence="4">HYR domain-containing protein</fullName>
    </recommendedName>
</protein>
<feature type="region of interest" description="Disordered" evidence="2">
    <location>
        <begin position="413"/>
        <end position="509"/>
    </location>
</feature>
<keyword evidence="3" id="KW-0812">Transmembrane</keyword>
<feature type="domain" description="HYR" evidence="4">
    <location>
        <begin position="154"/>
        <end position="255"/>
    </location>
</feature>
<feature type="compositionally biased region" description="Low complexity" evidence="2">
    <location>
        <begin position="469"/>
        <end position="481"/>
    </location>
</feature>
<feature type="region of interest" description="Disordered" evidence="2">
    <location>
        <begin position="534"/>
        <end position="564"/>
    </location>
</feature>
<dbReference type="AlphaFoldDB" id="X6LF57"/>
<organism evidence="5 6">
    <name type="scientific">Reticulomyxa filosa</name>
    <dbReference type="NCBI Taxonomy" id="46433"/>
    <lineage>
        <taxon>Eukaryota</taxon>
        <taxon>Sar</taxon>
        <taxon>Rhizaria</taxon>
        <taxon>Retaria</taxon>
        <taxon>Foraminifera</taxon>
        <taxon>Monothalamids</taxon>
        <taxon>Reticulomyxidae</taxon>
        <taxon>Reticulomyxa</taxon>
    </lineage>
</organism>
<gene>
    <name evidence="5" type="ORF">RFI_37238</name>
</gene>
<dbReference type="InterPro" id="IPR003410">
    <property type="entry name" value="HYR_dom"/>
</dbReference>
<feature type="transmembrane region" description="Helical" evidence="3">
    <location>
        <begin position="345"/>
        <end position="365"/>
    </location>
</feature>
<dbReference type="Proteomes" id="UP000023152">
    <property type="component" value="Unassembled WGS sequence"/>
</dbReference>
<evidence type="ECO:0000256" key="3">
    <source>
        <dbReference type="SAM" id="Phobius"/>
    </source>
</evidence>
<accession>X6LF57</accession>
<keyword evidence="6" id="KW-1185">Reference proteome</keyword>
<feature type="compositionally biased region" description="Acidic residues" evidence="2">
    <location>
        <begin position="553"/>
        <end position="564"/>
    </location>
</feature>
<feature type="compositionally biased region" description="Pro residues" evidence="2">
    <location>
        <begin position="482"/>
        <end position="491"/>
    </location>
</feature>
<feature type="transmembrane region" description="Helical" evidence="3">
    <location>
        <begin position="572"/>
        <end position="588"/>
    </location>
</feature>
<comment type="caution">
    <text evidence="5">The sequence shown here is derived from an EMBL/GenBank/DDBJ whole genome shotgun (WGS) entry which is preliminary data.</text>
</comment>
<name>X6LF57_RETFI</name>
<reference evidence="5 6" key="1">
    <citation type="journal article" date="2013" name="Curr. Biol.">
        <title>The Genome of the Foraminiferan Reticulomyxa filosa.</title>
        <authorList>
            <person name="Glockner G."/>
            <person name="Hulsmann N."/>
            <person name="Schleicher M."/>
            <person name="Noegel A.A."/>
            <person name="Eichinger L."/>
            <person name="Gallinger C."/>
            <person name="Pawlowski J."/>
            <person name="Sierra R."/>
            <person name="Euteneuer U."/>
            <person name="Pillet L."/>
            <person name="Moustafa A."/>
            <person name="Platzer M."/>
            <person name="Groth M."/>
            <person name="Szafranski K."/>
            <person name="Schliwa M."/>
        </authorList>
    </citation>
    <scope>NUCLEOTIDE SEQUENCE [LARGE SCALE GENOMIC DNA]</scope>
</reference>
<keyword evidence="1" id="KW-0677">Repeat</keyword>
<evidence type="ECO:0000259" key="4">
    <source>
        <dbReference type="PROSITE" id="PS50825"/>
    </source>
</evidence>
<evidence type="ECO:0000256" key="1">
    <source>
        <dbReference type="ARBA" id="ARBA00022737"/>
    </source>
</evidence>
<sequence>MAPTRSQCVSIYVSNASQPLSTVPLQFNGWYRRQSYFINRKWWWLKEDNTVSLKFFDGQWYLQEYNTALDTETMPNRLLTNNSISKDRPPDAANWIYAQYPQSSVRILATCYKTGYPTPAPTNKPTQTPTSSLCFFPTFFFFFLEEKKKKKKLYIYRAPQWTFCPNTNFFAFAKNQSEDVAVYWQVPMAKDDQSFSIGIWEWVWSGSSTPDESQTKVSIMSGVALTPGKRYKLEYIATDIYQVSSNCTVNIYVINTAPYNSYDSCFQNGFAIDVTVNQDTYSAEDPTKITYGVDSGEISGQVYWPSLAAQNISCYVKARMVGQVAAKASVTATTKYLGVTAQTTVWQVFILILVLIVLCLFAEAVRRRVIEYRSKKKPEAEQNLIRSIDATGEDKDAIMAGVAPAKLLRKATLQSTIDPSGRRNKSEGGGADNGQTVELAEVKSGDGNFNISNAPASPRRPSDNDTTDAAAPAAPEENAAPKAPPVLPQLPRPLLGTSSQEENDDAGGNDAVLNMLEQDWQNADEDADVVPPMELPNPKLPAFSSPPQKQPETGDDMDLGENDDVPEHDSEVIFFFFFIIFPFFTFFQN</sequence>